<dbReference type="InterPro" id="IPR018320">
    <property type="entry name" value="DNA_polymerase_1"/>
</dbReference>
<dbReference type="InterPro" id="IPR019760">
    <property type="entry name" value="DNA-dir_DNA_pol_A_CS"/>
</dbReference>
<evidence type="ECO:0000256" key="2">
    <source>
        <dbReference type="ARBA" id="ARBA00011541"/>
    </source>
</evidence>
<dbReference type="InterPro" id="IPR002421">
    <property type="entry name" value="5-3_exonuclease"/>
</dbReference>
<protein>
    <recommendedName>
        <fullName evidence="4 16">DNA polymerase I</fullName>
        <ecNumber evidence="3 16">2.7.7.7</ecNumber>
    </recommendedName>
</protein>
<dbReference type="OrthoDB" id="9806424at2"/>
<keyword evidence="5 17" id="KW-0808">Transferase</keyword>
<organism evidence="21 22">
    <name type="scientific">Paraburkholderia caballeronis</name>
    <dbReference type="NCBI Taxonomy" id="416943"/>
    <lineage>
        <taxon>Bacteria</taxon>
        <taxon>Pseudomonadati</taxon>
        <taxon>Pseudomonadota</taxon>
        <taxon>Betaproteobacteria</taxon>
        <taxon>Burkholderiales</taxon>
        <taxon>Burkholderiaceae</taxon>
        <taxon>Paraburkholderia</taxon>
    </lineage>
</organism>
<evidence type="ECO:0000256" key="13">
    <source>
        <dbReference type="ARBA" id="ARBA00023125"/>
    </source>
</evidence>
<name>A0A1H7KXK1_9BURK</name>
<dbReference type="Gene3D" id="3.30.70.370">
    <property type="match status" value="1"/>
</dbReference>
<dbReference type="Pfam" id="PF02739">
    <property type="entry name" value="5_3_exonuc_N"/>
    <property type="match status" value="1"/>
</dbReference>
<feature type="domain" description="3'-5' exonuclease" evidence="18">
    <location>
        <begin position="329"/>
        <end position="515"/>
    </location>
</feature>
<dbReference type="SMART" id="SM00475">
    <property type="entry name" value="53EXOc"/>
    <property type="match status" value="1"/>
</dbReference>
<sequence>MPEELRLETTLEGKTLLLVDGSSYLYRAYHAMPDLRGPDGEPTGALYGIINMLRRMRKEVTAEYSACVFDAKGKTFRDDWYPDYKAHRPPMPEPLAAQIEPIHVAVRALGWPLLMIEGVEADDVIGTLAREAEARGMNVVVSTGDKDLAQLVTDRVTLINTMTNETLDRAGVLEKFGVPPERIVDYLSLIGDTVDNVPGVNKCGPKTAVKWLAQYGTLDGIVEHAAEIKGAVGGYLRDALEFLPLARKLVTVETACDLTAHVETIDGSLATRPEAREELRDIFAKHGFKTWLRELNEADQTVPAATAGDAPEPDASVEPAPLIDAPRHYEAVQTWEQFDAWLAKIEAAGLTAFDTETTSLDPMVAQLVGLSFSVEPGHAAYVPVAHRGPDVPDQLPRDEVLARLKPWLESDAHKKVGQHLKYDEQVLANYGIALNGVEHDTLLESYVLESHRSHDMDSLALRHLGIKTIRYEDICGKGAQQIGFDEVALDRASDYAAEDADITLQLHLALYPQIAPEKGLDYVYRSIEIPTSRVLRKMERNGVLIDTGKLAQQSSEIAVRLIELESEAYALAGGEFNLGSPKQIGQIFFEKLQLPVVKKTPSGAPSTDEEVLQKLAEDYPLPKLLLEHRGLSKLKSTYTDKLPRMVNPNTGRVHTNYAQAVAVTGRLASNDPNLQNIPVRTPEGRRIREAFIAPPGSKLISADYSQIELRIMAHISGDEALLQAFARGDDIHRATAAEVFGVTPLEVSSDQRRIAKVINFGLIYGMSSFGLASNLGITRDAAKVYIDRYFARYPGVASYMDETRAIAKERGYVETVFGRRLWLPEINGGNGPRRQAAERAAINAPMQGTAADLIKLSMIAVQKWLDDTGVRTKMIMQVHDELVLEVPDAELDDVRKRLPELMCSVAKLKVPLVAEVGAGANWEEAH</sequence>
<dbReference type="GO" id="GO:0006302">
    <property type="term" value="P:double-strand break repair"/>
    <property type="evidence" value="ECO:0007669"/>
    <property type="project" value="TreeGrafter"/>
</dbReference>
<dbReference type="Pfam" id="PF01612">
    <property type="entry name" value="DNA_pol_A_exo1"/>
    <property type="match status" value="1"/>
</dbReference>
<comment type="similarity">
    <text evidence="1 17">Belongs to the DNA polymerase type-A family.</text>
</comment>
<dbReference type="InterPro" id="IPR002298">
    <property type="entry name" value="DNA_polymerase_A"/>
</dbReference>
<dbReference type="SMART" id="SM00482">
    <property type="entry name" value="POLAc"/>
    <property type="match status" value="1"/>
</dbReference>
<evidence type="ECO:0000256" key="17">
    <source>
        <dbReference type="RuleBase" id="RU004460"/>
    </source>
</evidence>
<dbReference type="FunFam" id="1.10.150.20:FF:000003">
    <property type="entry name" value="DNA polymerase I"/>
    <property type="match status" value="1"/>
</dbReference>
<dbReference type="SUPFAM" id="SSF56672">
    <property type="entry name" value="DNA/RNA polymerases"/>
    <property type="match status" value="1"/>
</dbReference>
<dbReference type="InterPro" id="IPR020045">
    <property type="entry name" value="DNA_polI_H3TH"/>
</dbReference>
<evidence type="ECO:0000256" key="3">
    <source>
        <dbReference type="ARBA" id="ARBA00012417"/>
    </source>
</evidence>
<dbReference type="EMBL" id="FOAJ01000004">
    <property type="protein sequence ID" value="SEK91226.1"/>
    <property type="molecule type" value="Genomic_DNA"/>
</dbReference>
<keyword evidence="22" id="KW-1185">Reference proteome</keyword>
<keyword evidence="9 17" id="KW-0227">DNA damage</keyword>
<dbReference type="Gene3D" id="3.40.50.1010">
    <property type="entry name" value="5'-nuclease"/>
    <property type="match status" value="1"/>
</dbReference>
<dbReference type="PRINTS" id="PR00868">
    <property type="entry name" value="DNAPOLI"/>
</dbReference>
<dbReference type="SMART" id="SM00279">
    <property type="entry name" value="HhH2"/>
    <property type="match status" value="1"/>
</dbReference>
<evidence type="ECO:0000256" key="15">
    <source>
        <dbReference type="ARBA" id="ARBA00049244"/>
    </source>
</evidence>
<dbReference type="Gene3D" id="3.30.420.10">
    <property type="entry name" value="Ribonuclease H-like superfamily/Ribonuclease H"/>
    <property type="match status" value="1"/>
</dbReference>
<dbReference type="NCBIfam" id="TIGR00593">
    <property type="entry name" value="pola"/>
    <property type="match status" value="1"/>
</dbReference>
<dbReference type="SUPFAM" id="SSF88723">
    <property type="entry name" value="PIN domain-like"/>
    <property type="match status" value="1"/>
</dbReference>
<keyword evidence="10 17" id="KW-0378">Hydrolase</keyword>
<dbReference type="FunFam" id="1.10.150.20:FF:000002">
    <property type="entry name" value="DNA polymerase I"/>
    <property type="match status" value="1"/>
</dbReference>
<dbReference type="SUPFAM" id="SSF53098">
    <property type="entry name" value="Ribonuclease H-like"/>
    <property type="match status" value="1"/>
</dbReference>
<evidence type="ECO:0000259" key="18">
    <source>
        <dbReference type="SMART" id="SM00474"/>
    </source>
</evidence>
<evidence type="ECO:0000256" key="4">
    <source>
        <dbReference type="ARBA" id="ARBA00020311"/>
    </source>
</evidence>
<dbReference type="RefSeq" id="WP_090548158.1">
    <property type="nucleotide sequence ID" value="NZ_FNSR01000002.1"/>
</dbReference>
<evidence type="ECO:0000256" key="14">
    <source>
        <dbReference type="ARBA" id="ARBA00023204"/>
    </source>
</evidence>
<dbReference type="Gene3D" id="1.10.150.20">
    <property type="entry name" value="5' to 3' exonuclease, C-terminal subdomain"/>
    <property type="match status" value="2"/>
</dbReference>
<dbReference type="InterPro" id="IPR036279">
    <property type="entry name" value="5-3_exonuclease_C_sf"/>
</dbReference>
<evidence type="ECO:0000256" key="16">
    <source>
        <dbReference type="NCBIfam" id="TIGR00593"/>
    </source>
</evidence>
<dbReference type="FunFam" id="3.30.420.10:FF:000026">
    <property type="entry name" value="DNA polymerase I"/>
    <property type="match status" value="1"/>
</dbReference>
<evidence type="ECO:0000259" key="19">
    <source>
        <dbReference type="SMART" id="SM00475"/>
    </source>
</evidence>
<accession>A0A1H7KXK1</accession>
<dbReference type="AlphaFoldDB" id="A0A1H7KXK1"/>
<reference evidence="22" key="1">
    <citation type="submission" date="2016-10" db="EMBL/GenBank/DDBJ databases">
        <authorList>
            <person name="Varghese N."/>
            <person name="Submissions S."/>
        </authorList>
    </citation>
    <scope>NUCLEOTIDE SEQUENCE [LARGE SCALE GENOMIC DNA]</scope>
    <source>
        <strain evidence="22">LMG 26416</strain>
    </source>
</reference>
<dbReference type="InterPro" id="IPR029060">
    <property type="entry name" value="PIN-like_dom_sf"/>
</dbReference>
<evidence type="ECO:0000259" key="20">
    <source>
        <dbReference type="SMART" id="SM00482"/>
    </source>
</evidence>
<dbReference type="FunFam" id="3.40.50.1010:FF:000001">
    <property type="entry name" value="DNA polymerase I"/>
    <property type="match status" value="1"/>
</dbReference>
<evidence type="ECO:0000256" key="5">
    <source>
        <dbReference type="ARBA" id="ARBA00022679"/>
    </source>
</evidence>
<feature type="domain" description="DNA-directed DNA polymerase family A palm" evidence="20">
    <location>
        <begin position="684"/>
        <end position="890"/>
    </location>
</feature>
<evidence type="ECO:0000256" key="10">
    <source>
        <dbReference type="ARBA" id="ARBA00022801"/>
    </source>
</evidence>
<dbReference type="InterPro" id="IPR036397">
    <property type="entry name" value="RNaseH_sf"/>
</dbReference>
<evidence type="ECO:0000313" key="21">
    <source>
        <dbReference type="EMBL" id="SEK91226.1"/>
    </source>
</evidence>
<evidence type="ECO:0000256" key="8">
    <source>
        <dbReference type="ARBA" id="ARBA00022722"/>
    </source>
</evidence>
<dbReference type="SUPFAM" id="SSF47807">
    <property type="entry name" value="5' to 3' exonuclease, C-terminal subdomain"/>
    <property type="match status" value="1"/>
</dbReference>
<comment type="subunit">
    <text evidence="2">Single-chain monomer with multiple functions.</text>
</comment>
<evidence type="ECO:0000256" key="1">
    <source>
        <dbReference type="ARBA" id="ARBA00007705"/>
    </source>
</evidence>
<evidence type="ECO:0000256" key="7">
    <source>
        <dbReference type="ARBA" id="ARBA00022705"/>
    </source>
</evidence>
<dbReference type="GO" id="GO:0006261">
    <property type="term" value="P:DNA-templated DNA replication"/>
    <property type="evidence" value="ECO:0007669"/>
    <property type="project" value="UniProtKB-UniRule"/>
</dbReference>
<keyword evidence="14 17" id="KW-0234">DNA repair</keyword>
<dbReference type="GO" id="GO:0003887">
    <property type="term" value="F:DNA-directed DNA polymerase activity"/>
    <property type="evidence" value="ECO:0007669"/>
    <property type="project" value="UniProtKB-UniRule"/>
</dbReference>
<evidence type="ECO:0000256" key="9">
    <source>
        <dbReference type="ARBA" id="ARBA00022763"/>
    </source>
</evidence>
<dbReference type="InterPro" id="IPR008918">
    <property type="entry name" value="HhH2"/>
</dbReference>
<dbReference type="STRING" id="416943.SAMN05445871_4089"/>
<keyword evidence="7 17" id="KW-0235">DNA replication</keyword>
<keyword evidence="13 17" id="KW-0238">DNA-binding</keyword>
<evidence type="ECO:0000256" key="12">
    <source>
        <dbReference type="ARBA" id="ARBA00022932"/>
    </source>
</evidence>
<keyword evidence="12 17" id="KW-0239">DNA-directed DNA polymerase</keyword>
<dbReference type="InterPro" id="IPR012337">
    <property type="entry name" value="RNaseH-like_sf"/>
</dbReference>
<keyword evidence="11 17" id="KW-0269">Exonuclease</keyword>
<evidence type="ECO:0000313" key="22">
    <source>
        <dbReference type="Proteomes" id="UP000199120"/>
    </source>
</evidence>
<keyword evidence="6 17" id="KW-0548">Nucleotidyltransferase</keyword>
<comment type="catalytic activity">
    <reaction evidence="15 17">
        <text>DNA(n) + a 2'-deoxyribonucleoside 5'-triphosphate = DNA(n+1) + diphosphate</text>
        <dbReference type="Rhea" id="RHEA:22508"/>
        <dbReference type="Rhea" id="RHEA-COMP:17339"/>
        <dbReference type="Rhea" id="RHEA-COMP:17340"/>
        <dbReference type="ChEBI" id="CHEBI:33019"/>
        <dbReference type="ChEBI" id="CHEBI:61560"/>
        <dbReference type="ChEBI" id="CHEBI:173112"/>
        <dbReference type="EC" id="2.7.7.7"/>
    </reaction>
</comment>
<comment type="function">
    <text evidence="17">In addition to polymerase activity, this DNA polymerase exhibits 3'-5' and 5'-3' exonuclease activity.</text>
</comment>
<dbReference type="Proteomes" id="UP000199120">
    <property type="component" value="Unassembled WGS sequence"/>
</dbReference>
<dbReference type="GO" id="GO:0003677">
    <property type="term" value="F:DNA binding"/>
    <property type="evidence" value="ECO:0007669"/>
    <property type="project" value="UniProtKB-UniRule"/>
</dbReference>
<dbReference type="SMART" id="SM00474">
    <property type="entry name" value="35EXOc"/>
    <property type="match status" value="1"/>
</dbReference>
<proteinExistence type="inferred from homology"/>
<dbReference type="PANTHER" id="PTHR10133:SF27">
    <property type="entry name" value="DNA POLYMERASE NU"/>
    <property type="match status" value="1"/>
</dbReference>
<dbReference type="CDD" id="cd08637">
    <property type="entry name" value="DNA_pol_A_pol_I_C"/>
    <property type="match status" value="1"/>
</dbReference>
<dbReference type="InterPro" id="IPR002562">
    <property type="entry name" value="3'-5'_exonuclease_dom"/>
</dbReference>
<dbReference type="GO" id="GO:0008408">
    <property type="term" value="F:3'-5' exonuclease activity"/>
    <property type="evidence" value="ECO:0007669"/>
    <property type="project" value="UniProtKB-UniRule"/>
</dbReference>
<keyword evidence="8" id="KW-0540">Nuclease</keyword>
<dbReference type="Pfam" id="PF00476">
    <property type="entry name" value="DNA_pol_A"/>
    <property type="match status" value="1"/>
</dbReference>
<dbReference type="CDD" id="cd09859">
    <property type="entry name" value="PIN_53EXO"/>
    <property type="match status" value="1"/>
</dbReference>
<dbReference type="NCBIfam" id="NF004397">
    <property type="entry name" value="PRK05755.1"/>
    <property type="match status" value="1"/>
</dbReference>
<dbReference type="FunFam" id="1.20.1060.10:FF:000001">
    <property type="entry name" value="DNA polymerase I"/>
    <property type="match status" value="1"/>
</dbReference>
<feature type="domain" description="5'-3' exonuclease" evidence="19">
    <location>
        <begin position="13"/>
        <end position="268"/>
    </location>
</feature>
<dbReference type="CDD" id="cd06139">
    <property type="entry name" value="DNA_polA_I_Ecoli_like_exo"/>
    <property type="match status" value="1"/>
</dbReference>
<dbReference type="PANTHER" id="PTHR10133">
    <property type="entry name" value="DNA POLYMERASE I"/>
    <property type="match status" value="1"/>
</dbReference>
<evidence type="ECO:0000256" key="11">
    <source>
        <dbReference type="ARBA" id="ARBA00022839"/>
    </source>
</evidence>
<dbReference type="Pfam" id="PF01367">
    <property type="entry name" value="5_3_exonuc"/>
    <property type="match status" value="1"/>
</dbReference>
<gene>
    <name evidence="17" type="primary">polA</name>
    <name evidence="21" type="ORF">SAMN05192542_10490</name>
</gene>
<dbReference type="InterPro" id="IPR043502">
    <property type="entry name" value="DNA/RNA_pol_sf"/>
</dbReference>
<dbReference type="EC" id="2.7.7.7" evidence="3 16"/>
<dbReference type="CDD" id="cd09898">
    <property type="entry name" value="H3TH_53EXO"/>
    <property type="match status" value="1"/>
</dbReference>
<dbReference type="InterPro" id="IPR001098">
    <property type="entry name" value="DNA-dir_DNA_pol_A_palm_dom"/>
</dbReference>
<dbReference type="Gene3D" id="1.20.1060.10">
    <property type="entry name" value="Taq DNA Polymerase, Chain T, domain 4"/>
    <property type="match status" value="1"/>
</dbReference>
<evidence type="ECO:0000256" key="6">
    <source>
        <dbReference type="ARBA" id="ARBA00022695"/>
    </source>
</evidence>
<dbReference type="InterPro" id="IPR020046">
    <property type="entry name" value="5-3_exonucl_a-hlix_arch_N"/>
</dbReference>
<dbReference type="GO" id="GO:0008409">
    <property type="term" value="F:5'-3' exonuclease activity"/>
    <property type="evidence" value="ECO:0007669"/>
    <property type="project" value="UniProtKB-UniRule"/>
</dbReference>
<dbReference type="PROSITE" id="PS00447">
    <property type="entry name" value="DNA_POLYMERASE_A"/>
    <property type="match status" value="1"/>
</dbReference>